<dbReference type="RefSeq" id="WP_009943448.1">
    <property type="nucleotide sequence ID" value="NZ_BAAAGS010000013.1"/>
</dbReference>
<dbReference type="PROSITE" id="PS50932">
    <property type="entry name" value="HTH_LACI_2"/>
    <property type="match status" value="1"/>
</dbReference>
<dbReference type="PANTHER" id="PTHR30146:SF155">
    <property type="entry name" value="ALANINE RACEMASE"/>
    <property type="match status" value="1"/>
</dbReference>
<evidence type="ECO:0000259" key="4">
    <source>
        <dbReference type="PROSITE" id="PS50932"/>
    </source>
</evidence>
<comment type="caution">
    <text evidence="5">The sequence shown here is derived from an EMBL/GenBank/DDBJ whole genome shotgun (WGS) entry which is preliminary data.</text>
</comment>
<dbReference type="GO" id="GO:0003677">
    <property type="term" value="F:DNA binding"/>
    <property type="evidence" value="ECO:0007669"/>
    <property type="project" value="UniProtKB-KW"/>
</dbReference>
<gene>
    <name evidence="5" type="ORF">GCM10009533_25390</name>
</gene>
<dbReference type="PANTHER" id="PTHR30146">
    <property type="entry name" value="LACI-RELATED TRANSCRIPTIONAL REPRESSOR"/>
    <property type="match status" value="1"/>
</dbReference>
<dbReference type="InterPro" id="IPR000843">
    <property type="entry name" value="HTH_LacI"/>
</dbReference>
<dbReference type="CDD" id="cd01392">
    <property type="entry name" value="HTH_LacI"/>
    <property type="match status" value="1"/>
</dbReference>
<evidence type="ECO:0000256" key="2">
    <source>
        <dbReference type="ARBA" id="ARBA00023125"/>
    </source>
</evidence>
<dbReference type="Pfam" id="PF00356">
    <property type="entry name" value="LacI"/>
    <property type="match status" value="1"/>
</dbReference>
<keyword evidence="1" id="KW-0805">Transcription regulation</keyword>
<keyword evidence="2 5" id="KW-0238">DNA-binding</keyword>
<protein>
    <submittedName>
        <fullName evidence="5">LacI family DNA-binding transcriptional regulator</fullName>
    </submittedName>
</protein>
<dbReference type="CDD" id="cd06267">
    <property type="entry name" value="PBP1_LacI_sugar_binding-like"/>
    <property type="match status" value="1"/>
</dbReference>
<accession>A0ABP3MQ55</accession>
<dbReference type="Gene3D" id="1.10.260.40">
    <property type="entry name" value="lambda repressor-like DNA-binding domains"/>
    <property type="match status" value="1"/>
</dbReference>
<dbReference type="Proteomes" id="UP001500729">
    <property type="component" value="Unassembled WGS sequence"/>
</dbReference>
<proteinExistence type="predicted"/>
<evidence type="ECO:0000256" key="3">
    <source>
        <dbReference type="ARBA" id="ARBA00023163"/>
    </source>
</evidence>
<evidence type="ECO:0000313" key="6">
    <source>
        <dbReference type="Proteomes" id="UP001500729"/>
    </source>
</evidence>
<dbReference type="EMBL" id="BAAAGS010000013">
    <property type="protein sequence ID" value="GAA0524901.1"/>
    <property type="molecule type" value="Genomic_DNA"/>
</dbReference>
<dbReference type="SUPFAM" id="SSF47413">
    <property type="entry name" value="lambda repressor-like DNA-binding domains"/>
    <property type="match status" value="1"/>
</dbReference>
<keyword evidence="3" id="KW-0804">Transcription</keyword>
<evidence type="ECO:0000313" key="5">
    <source>
        <dbReference type="EMBL" id="GAA0524901.1"/>
    </source>
</evidence>
<name>A0ABP3MQ55_SACER</name>
<dbReference type="InterPro" id="IPR010982">
    <property type="entry name" value="Lambda_DNA-bd_dom_sf"/>
</dbReference>
<dbReference type="InterPro" id="IPR028082">
    <property type="entry name" value="Peripla_BP_I"/>
</dbReference>
<evidence type="ECO:0000256" key="1">
    <source>
        <dbReference type="ARBA" id="ARBA00023015"/>
    </source>
</evidence>
<dbReference type="Gene3D" id="3.40.50.2300">
    <property type="match status" value="2"/>
</dbReference>
<sequence>MDDHPTERRRDGARERKPTMADVAARAGVSRALVSLVFRGRPGASAATRERVFSAADDLGYRPDTAARLLARGRSRTLGVMLTVHQPFHADLVEAIYPAAEQVGYEVLLSASAPVRDETKAVEALLSHRCEGLILLGSQADARWLDELGRRTATTVVGRRLPGTHVDSVHTADALGIRQAVDHLVELGHRAITHIDGGQAPAAADRRRAYRAAMRAHDLAEHVDVLRGNHTEDAGIEAGHTLLTRGALPTAVLAGNDRCAIGLIGTFLRAGVDVPGEVSVVGYDDSHISHLVHDLTTVSQDALRMGEHAVRSVVRRLDDDSLDPEEIVLEPKLVVRNTSAPPRDGRTAP</sequence>
<organism evidence="5 6">
    <name type="scientific">Saccharopolyspora erythraea</name>
    <name type="common">Streptomyces erythraeus</name>
    <dbReference type="NCBI Taxonomy" id="1836"/>
    <lineage>
        <taxon>Bacteria</taxon>
        <taxon>Bacillati</taxon>
        <taxon>Actinomycetota</taxon>
        <taxon>Actinomycetes</taxon>
        <taxon>Pseudonocardiales</taxon>
        <taxon>Pseudonocardiaceae</taxon>
        <taxon>Saccharopolyspora</taxon>
    </lineage>
</organism>
<dbReference type="SMART" id="SM00354">
    <property type="entry name" value="HTH_LACI"/>
    <property type="match status" value="1"/>
</dbReference>
<dbReference type="InterPro" id="IPR046335">
    <property type="entry name" value="LacI/GalR-like_sensor"/>
</dbReference>
<reference evidence="6" key="1">
    <citation type="journal article" date="2019" name="Int. J. Syst. Evol. Microbiol.">
        <title>The Global Catalogue of Microorganisms (GCM) 10K type strain sequencing project: providing services to taxonomists for standard genome sequencing and annotation.</title>
        <authorList>
            <consortium name="The Broad Institute Genomics Platform"/>
            <consortium name="The Broad Institute Genome Sequencing Center for Infectious Disease"/>
            <person name="Wu L."/>
            <person name="Ma J."/>
        </authorList>
    </citation>
    <scope>NUCLEOTIDE SEQUENCE [LARGE SCALE GENOMIC DNA]</scope>
    <source>
        <strain evidence="6">JCM 10303</strain>
    </source>
</reference>
<dbReference type="Pfam" id="PF13377">
    <property type="entry name" value="Peripla_BP_3"/>
    <property type="match status" value="1"/>
</dbReference>
<keyword evidence="6" id="KW-1185">Reference proteome</keyword>
<dbReference type="SUPFAM" id="SSF53822">
    <property type="entry name" value="Periplasmic binding protein-like I"/>
    <property type="match status" value="1"/>
</dbReference>
<feature type="domain" description="HTH lacI-type" evidence="4">
    <location>
        <begin position="18"/>
        <end position="72"/>
    </location>
</feature>